<accession>A0A4C1SQ79</accession>
<dbReference type="EMBL" id="BGZK01000012">
    <property type="protein sequence ID" value="GBP04124.1"/>
    <property type="molecule type" value="Genomic_DNA"/>
</dbReference>
<dbReference type="Proteomes" id="UP000299102">
    <property type="component" value="Unassembled WGS sequence"/>
</dbReference>
<protein>
    <submittedName>
        <fullName evidence="1">Uncharacterized protein</fullName>
    </submittedName>
</protein>
<keyword evidence="2" id="KW-1185">Reference proteome</keyword>
<gene>
    <name evidence="1" type="ORF">EVAR_74853_1</name>
</gene>
<sequence length="73" mass="8777">MKRTTGPNTYHILRRSPRSVVVYRRPHCILVPKDAERSPEKDFQRKVTCRGTKMHMRRLKLKIHHEKPRTGME</sequence>
<dbReference type="AlphaFoldDB" id="A0A4C1SQ79"/>
<name>A0A4C1SQ79_EUMVA</name>
<evidence type="ECO:0000313" key="1">
    <source>
        <dbReference type="EMBL" id="GBP04124.1"/>
    </source>
</evidence>
<reference evidence="1 2" key="1">
    <citation type="journal article" date="2019" name="Commun. Biol.">
        <title>The bagworm genome reveals a unique fibroin gene that provides high tensile strength.</title>
        <authorList>
            <person name="Kono N."/>
            <person name="Nakamura H."/>
            <person name="Ohtoshi R."/>
            <person name="Tomita M."/>
            <person name="Numata K."/>
            <person name="Arakawa K."/>
        </authorList>
    </citation>
    <scope>NUCLEOTIDE SEQUENCE [LARGE SCALE GENOMIC DNA]</scope>
</reference>
<evidence type="ECO:0000313" key="2">
    <source>
        <dbReference type="Proteomes" id="UP000299102"/>
    </source>
</evidence>
<organism evidence="1 2">
    <name type="scientific">Eumeta variegata</name>
    <name type="common">Bagworm moth</name>
    <name type="synonym">Eumeta japonica</name>
    <dbReference type="NCBI Taxonomy" id="151549"/>
    <lineage>
        <taxon>Eukaryota</taxon>
        <taxon>Metazoa</taxon>
        <taxon>Ecdysozoa</taxon>
        <taxon>Arthropoda</taxon>
        <taxon>Hexapoda</taxon>
        <taxon>Insecta</taxon>
        <taxon>Pterygota</taxon>
        <taxon>Neoptera</taxon>
        <taxon>Endopterygota</taxon>
        <taxon>Lepidoptera</taxon>
        <taxon>Glossata</taxon>
        <taxon>Ditrysia</taxon>
        <taxon>Tineoidea</taxon>
        <taxon>Psychidae</taxon>
        <taxon>Oiketicinae</taxon>
        <taxon>Eumeta</taxon>
    </lineage>
</organism>
<proteinExistence type="predicted"/>
<comment type="caution">
    <text evidence="1">The sequence shown here is derived from an EMBL/GenBank/DDBJ whole genome shotgun (WGS) entry which is preliminary data.</text>
</comment>